<organism evidence="1 2">
    <name type="scientific">Panagrolaimus sp. ES5</name>
    <dbReference type="NCBI Taxonomy" id="591445"/>
    <lineage>
        <taxon>Eukaryota</taxon>
        <taxon>Metazoa</taxon>
        <taxon>Ecdysozoa</taxon>
        <taxon>Nematoda</taxon>
        <taxon>Chromadorea</taxon>
        <taxon>Rhabditida</taxon>
        <taxon>Tylenchina</taxon>
        <taxon>Panagrolaimomorpha</taxon>
        <taxon>Panagrolaimoidea</taxon>
        <taxon>Panagrolaimidae</taxon>
        <taxon>Panagrolaimus</taxon>
    </lineage>
</organism>
<dbReference type="WBParaSite" id="ES5_v2.g10594.t1">
    <property type="protein sequence ID" value="ES5_v2.g10594.t1"/>
    <property type="gene ID" value="ES5_v2.g10594"/>
</dbReference>
<protein>
    <submittedName>
        <fullName evidence="2">Uncharacterized protein</fullName>
    </submittedName>
</protein>
<name>A0AC34F0V5_9BILA</name>
<accession>A0AC34F0V5</accession>
<sequence>MSSDTVSDDVKHIKEDGFNIQHDWQHSFGTEKDKFFVNFKKYGEKSSLYNFDCENGEIKINEDMAETKVEKQGKKLHVKLDNNSSKTFIAPKLEYQNIHKGGIYSVDVSPTENLCVSSDTNGELAVWETSRGNKVRNLEGHVMDVYKCRFFPSGMVVLSGGMDMTVRVFSVENGWNARTMIGHKGPIHDIAVIEEGENVLSCSKDGTLKMWNCGDGKCLQDWSPNSGHLNALALSDGDLHLVGTASEHGKSFVYDMRTSESTFEFNTSENSTAICFDSGMHLFAGTEKGSINVYDLRAKKHLMIIETQRGRVNRLLHQGVLGLIGAFNDGTVASYKDETLFSTGAPTFEFTGPDCDPVYDISTNVSSLYSACRDKVIRKYSFE</sequence>
<evidence type="ECO:0000313" key="2">
    <source>
        <dbReference type="WBParaSite" id="ES5_v2.g10594.t1"/>
    </source>
</evidence>
<proteinExistence type="predicted"/>
<evidence type="ECO:0000313" key="1">
    <source>
        <dbReference type="Proteomes" id="UP000887579"/>
    </source>
</evidence>
<dbReference type="Proteomes" id="UP000887579">
    <property type="component" value="Unplaced"/>
</dbReference>
<reference evidence="2" key="1">
    <citation type="submission" date="2022-11" db="UniProtKB">
        <authorList>
            <consortium name="WormBaseParasite"/>
        </authorList>
    </citation>
    <scope>IDENTIFICATION</scope>
</reference>